<protein>
    <submittedName>
        <fullName evidence="4">YbdK family carboxylate-amine ligase</fullName>
    </submittedName>
</protein>
<dbReference type="GO" id="GO:0042398">
    <property type="term" value="P:modified amino acid biosynthetic process"/>
    <property type="evidence" value="ECO:0007669"/>
    <property type="project" value="InterPro"/>
</dbReference>
<dbReference type="AlphaFoldDB" id="A0A5R8Y2G7"/>
<dbReference type="RefSeq" id="WP_138152055.1">
    <property type="nucleotide sequence ID" value="NZ_VANU01000002.1"/>
</dbReference>
<dbReference type="PANTHER" id="PTHR36510:SF1">
    <property type="entry name" value="GLUTAMATE--CYSTEINE LIGASE 2-RELATED"/>
    <property type="match status" value="1"/>
</dbReference>
<dbReference type="InterPro" id="IPR006336">
    <property type="entry name" value="GCS2"/>
</dbReference>
<dbReference type="GO" id="GO:0005524">
    <property type="term" value="F:ATP binding"/>
    <property type="evidence" value="ECO:0007669"/>
    <property type="project" value="UniProtKB-KW"/>
</dbReference>
<comment type="caution">
    <text evidence="4">The sequence shown here is derived from an EMBL/GenBank/DDBJ whole genome shotgun (WGS) entry which is preliminary data.</text>
</comment>
<dbReference type="SUPFAM" id="SSF55931">
    <property type="entry name" value="Glutamine synthetase/guanido kinase"/>
    <property type="match status" value="1"/>
</dbReference>
<sequence>MKFEKFETGNHFSIGIELELRILDKFTLSPKDEFDYIYSNLDEKFKANIAKEFLDSMIEINTPIFHYEEDLITYLKNIISELSKVASQKSLSLQTSGTYAQKSEDFNICKDKRYEKIYDEHKVLLDDFSICGTHVHIGFENFDKALKAYNYSIYYLPLFLALSASSLYYNGIDTGIHSYRTKIFSRLPKASIPEYFDNYEQMNNIYQLLEKSNVIDSTKDIWWDVRIQPHFKTVEFRICDAVNDFERLEIIIQLIRVMCQLSQIDRFEKVPMQILKQNMWSATRYSMDGEIVNHKGEVSLIRDELKQLVKKALANNLIDKDFSQRANRLIEKESISKKMENLYKRTNSLKEVERLGVFE</sequence>
<name>A0A5R8Y2G7_9BACT</name>
<dbReference type="InterPro" id="IPR011793">
    <property type="entry name" value="YbdK"/>
</dbReference>
<dbReference type="InterPro" id="IPR014746">
    <property type="entry name" value="Gln_synth/guanido_kin_cat_dom"/>
</dbReference>
<evidence type="ECO:0000256" key="2">
    <source>
        <dbReference type="ARBA" id="ARBA00022741"/>
    </source>
</evidence>
<dbReference type="EMBL" id="VANU01000002">
    <property type="protein sequence ID" value="TLP39472.1"/>
    <property type="molecule type" value="Genomic_DNA"/>
</dbReference>
<dbReference type="GO" id="GO:0004357">
    <property type="term" value="F:glutamate-cysteine ligase activity"/>
    <property type="evidence" value="ECO:0007669"/>
    <property type="project" value="InterPro"/>
</dbReference>
<organism evidence="4 5">
    <name type="scientific">Arcobacter arenosus</name>
    <dbReference type="NCBI Taxonomy" id="2576037"/>
    <lineage>
        <taxon>Bacteria</taxon>
        <taxon>Pseudomonadati</taxon>
        <taxon>Campylobacterota</taxon>
        <taxon>Epsilonproteobacteria</taxon>
        <taxon>Campylobacterales</taxon>
        <taxon>Arcobacteraceae</taxon>
        <taxon>Arcobacter</taxon>
    </lineage>
</organism>
<evidence type="ECO:0000313" key="4">
    <source>
        <dbReference type="EMBL" id="TLP39472.1"/>
    </source>
</evidence>
<accession>A0A5R8Y2G7</accession>
<dbReference type="PANTHER" id="PTHR36510">
    <property type="entry name" value="GLUTAMATE--CYSTEINE LIGASE 2-RELATED"/>
    <property type="match status" value="1"/>
</dbReference>
<dbReference type="NCBIfam" id="TIGR02050">
    <property type="entry name" value="gshA_cyan_rel"/>
    <property type="match status" value="1"/>
</dbReference>
<evidence type="ECO:0000313" key="5">
    <source>
        <dbReference type="Proteomes" id="UP000308901"/>
    </source>
</evidence>
<keyword evidence="3" id="KW-0067">ATP-binding</keyword>
<dbReference type="Proteomes" id="UP000308901">
    <property type="component" value="Unassembled WGS sequence"/>
</dbReference>
<evidence type="ECO:0000256" key="3">
    <source>
        <dbReference type="ARBA" id="ARBA00022840"/>
    </source>
</evidence>
<keyword evidence="1 4" id="KW-0436">Ligase</keyword>
<evidence type="ECO:0000256" key="1">
    <source>
        <dbReference type="ARBA" id="ARBA00022598"/>
    </source>
</evidence>
<keyword evidence="5" id="KW-1185">Reference proteome</keyword>
<dbReference type="Gene3D" id="3.30.590.20">
    <property type="match status" value="1"/>
</dbReference>
<dbReference type="InterPro" id="IPR050141">
    <property type="entry name" value="GCL_type2/YbdK_subfam"/>
</dbReference>
<gene>
    <name evidence="4" type="ORF">FDK22_06270</name>
</gene>
<reference evidence="4 5" key="1">
    <citation type="submission" date="2019-05" db="EMBL/GenBank/DDBJ databases">
        <title>Arcobacter sp. nov., isolated from sea sediment.</title>
        <authorList>
            <person name="Kim W."/>
        </authorList>
    </citation>
    <scope>NUCLEOTIDE SEQUENCE [LARGE SCALE GENOMIC DNA]</scope>
    <source>
        <strain evidence="4 5">CAU 1517</strain>
    </source>
</reference>
<keyword evidence="2" id="KW-0547">Nucleotide-binding</keyword>
<dbReference type="OrthoDB" id="9769628at2"/>
<proteinExistence type="predicted"/>
<dbReference type="Pfam" id="PF04107">
    <property type="entry name" value="GCS2"/>
    <property type="match status" value="1"/>
</dbReference>